<proteinExistence type="predicted"/>
<reference evidence="1" key="1">
    <citation type="journal article" date="2021" name="Proc. Natl. Acad. Sci. U.S.A.">
        <title>A Catalog of Tens of Thousands of Viruses from Human Metagenomes Reveals Hidden Associations with Chronic Diseases.</title>
        <authorList>
            <person name="Tisza M.J."/>
            <person name="Buck C.B."/>
        </authorList>
    </citation>
    <scope>NUCLEOTIDE SEQUENCE</scope>
    <source>
        <strain evidence="1">CtXZx16</strain>
    </source>
</reference>
<accession>A0A8S5MKL6</accession>
<dbReference type="EMBL" id="BK014925">
    <property type="protein sequence ID" value="DAD82869.1"/>
    <property type="molecule type" value="Genomic_DNA"/>
</dbReference>
<protein>
    <submittedName>
        <fullName evidence="1">Uncharacterized protein</fullName>
    </submittedName>
</protein>
<name>A0A8S5MKL6_9CAUD</name>
<organism evidence="1">
    <name type="scientific">Siphoviridae sp. ctXZx16</name>
    <dbReference type="NCBI Taxonomy" id="2826371"/>
    <lineage>
        <taxon>Viruses</taxon>
        <taxon>Duplodnaviria</taxon>
        <taxon>Heunggongvirae</taxon>
        <taxon>Uroviricota</taxon>
        <taxon>Caudoviricetes</taxon>
    </lineage>
</organism>
<evidence type="ECO:0000313" key="1">
    <source>
        <dbReference type="EMBL" id="DAD82869.1"/>
    </source>
</evidence>
<sequence length="92" mass="10904">MCRHRNRKNNYMQLSRFICLSCLHTDTVAINGIQRGSSQREYGHIKDSVCIKCGDVKTMEVRENDYFPDIMEMAVEKHNELYDDNVRIENLY</sequence>